<dbReference type="EMBL" id="HBUF01619124">
    <property type="protein sequence ID" value="CAG6780590.1"/>
    <property type="molecule type" value="Transcribed_RNA"/>
</dbReference>
<organism evidence="1">
    <name type="scientific">Cacopsylla melanoneura</name>
    <dbReference type="NCBI Taxonomy" id="428564"/>
    <lineage>
        <taxon>Eukaryota</taxon>
        <taxon>Metazoa</taxon>
        <taxon>Ecdysozoa</taxon>
        <taxon>Arthropoda</taxon>
        <taxon>Hexapoda</taxon>
        <taxon>Insecta</taxon>
        <taxon>Pterygota</taxon>
        <taxon>Neoptera</taxon>
        <taxon>Paraneoptera</taxon>
        <taxon>Hemiptera</taxon>
        <taxon>Sternorrhyncha</taxon>
        <taxon>Psylloidea</taxon>
        <taxon>Psyllidae</taxon>
        <taxon>Psyllinae</taxon>
        <taxon>Cacopsylla</taxon>
    </lineage>
</organism>
<protein>
    <submittedName>
        <fullName evidence="1">Uncharacterized protein</fullName>
    </submittedName>
</protein>
<dbReference type="EMBL" id="HBUF01619125">
    <property type="protein sequence ID" value="CAG6780591.1"/>
    <property type="molecule type" value="Transcribed_RNA"/>
</dbReference>
<dbReference type="AlphaFoldDB" id="A0A8D9BFM7"/>
<accession>A0A8D9BFM7</accession>
<sequence length="128" mass="15751">MFYMRLSFLLFNIKLHYQPFPFWRHIRFFLHTFRHTFFHPLHQLFQNELKHHLILYLFGYPIFSNPHFNTFTHKHFSNGYFNFNTFHHLSSVSHISHTNTFSIDTSNSTLTSFTTSLFLFCFRVFYLV</sequence>
<name>A0A8D9BFM7_9HEMI</name>
<evidence type="ECO:0000313" key="1">
    <source>
        <dbReference type="EMBL" id="CAG6780591.1"/>
    </source>
</evidence>
<proteinExistence type="predicted"/>
<reference evidence="1" key="1">
    <citation type="submission" date="2021-05" db="EMBL/GenBank/DDBJ databases">
        <authorList>
            <person name="Alioto T."/>
            <person name="Alioto T."/>
            <person name="Gomez Garrido J."/>
        </authorList>
    </citation>
    <scope>NUCLEOTIDE SEQUENCE</scope>
</reference>